<dbReference type="InterPro" id="IPR002933">
    <property type="entry name" value="Peptidase_M20"/>
</dbReference>
<evidence type="ECO:0000313" key="2">
    <source>
        <dbReference type="EMBL" id="MDD7969492.1"/>
    </source>
</evidence>
<dbReference type="SUPFAM" id="SSF53187">
    <property type="entry name" value="Zn-dependent exopeptidases"/>
    <property type="match status" value="1"/>
</dbReference>
<dbReference type="EMBL" id="JAQZSM010000001">
    <property type="protein sequence ID" value="MDD7969492.1"/>
    <property type="molecule type" value="Genomic_DNA"/>
</dbReference>
<dbReference type="Pfam" id="PF01546">
    <property type="entry name" value="Peptidase_M20"/>
    <property type="match status" value="1"/>
</dbReference>
<dbReference type="Proteomes" id="UP001431784">
    <property type="component" value="Unassembled WGS sequence"/>
</dbReference>
<proteinExistence type="predicted"/>
<protein>
    <submittedName>
        <fullName evidence="2">Amidohydrolase</fullName>
    </submittedName>
</protein>
<name>A0ABT5T2Z0_9RHOB</name>
<dbReference type="InterPro" id="IPR017439">
    <property type="entry name" value="Amidohydrolase"/>
</dbReference>
<gene>
    <name evidence="2" type="ORF">PUT78_00140</name>
</gene>
<dbReference type="PANTHER" id="PTHR11014:SF169">
    <property type="entry name" value="CLAN MH, FAMILY M20, PEPTIDASE T-LIKE METALLOPEPTIDASE"/>
    <property type="match status" value="1"/>
</dbReference>
<keyword evidence="3" id="KW-1185">Reference proteome</keyword>
<evidence type="ECO:0000313" key="3">
    <source>
        <dbReference type="Proteomes" id="UP001431784"/>
    </source>
</evidence>
<dbReference type="Gene3D" id="3.40.630.10">
    <property type="entry name" value="Zn peptidases"/>
    <property type="match status" value="1"/>
</dbReference>
<sequence length="373" mass="40199">MTDPLVRLRHDLHRHPDLSGNEGPTARRITAFLHECGPARIVDGLGGHGVAAIFEGPEDGLTVMFRAELDALPIQERGDIFHRSGREGVAHLCGHDGHMAILAGLARNLADDPPRAGRVILLFQPAEETGEGARAVLANPRFTPLRPDWAFALHNMPGLALGHLAVAAGPAACASVGLRLRLNGREAHAAQPETGQSPAPVLQQLLAWVQQFQPGQDGRLATLCHLNMGQPAFGIAPAQAELWITLRTITDPALDAFERELRGLTETLARQYRLDVRISRHDHFNASINDPAAAAIVARAAAKLDMPPGDFTLPMRASEDFGAFSATARTALFFLGAGLDVPSLHNPDYDFPDALIAPAVRLFRTILDECQQV</sequence>
<reference evidence="2" key="1">
    <citation type="submission" date="2023-02" db="EMBL/GenBank/DDBJ databases">
        <title>Description of Roseinatronobacter alkalisoli sp. nov., an alkaliphilic bacerium isolated from soda soil.</title>
        <authorList>
            <person name="Wei W."/>
        </authorList>
    </citation>
    <scope>NUCLEOTIDE SEQUENCE</scope>
    <source>
        <strain evidence="2">HJB301</strain>
    </source>
</reference>
<organism evidence="2 3">
    <name type="scientific">Roseinatronobacter alkalisoli</name>
    <dbReference type="NCBI Taxonomy" id="3028235"/>
    <lineage>
        <taxon>Bacteria</taxon>
        <taxon>Pseudomonadati</taxon>
        <taxon>Pseudomonadota</taxon>
        <taxon>Alphaproteobacteria</taxon>
        <taxon>Rhodobacterales</taxon>
        <taxon>Paracoccaceae</taxon>
        <taxon>Roseinatronobacter</taxon>
    </lineage>
</organism>
<dbReference type="Gene3D" id="3.30.70.360">
    <property type="match status" value="1"/>
</dbReference>
<accession>A0ABT5T2Z0</accession>
<comment type="caution">
    <text evidence="2">The sequence shown here is derived from an EMBL/GenBank/DDBJ whole genome shotgun (WGS) entry which is preliminary data.</text>
</comment>
<dbReference type="InterPro" id="IPR036264">
    <property type="entry name" value="Bact_exopeptidase_dim_dom"/>
</dbReference>
<keyword evidence="1" id="KW-0378">Hydrolase</keyword>
<dbReference type="PANTHER" id="PTHR11014">
    <property type="entry name" value="PEPTIDASE M20 FAMILY MEMBER"/>
    <property type="match status" value="1"/>
</dbReference>
<dbReference type="SUPFAM" id="SSF55031">
    <property type="entry name" value="Bacterial exopeptidase dimerisation domain"/>
    <property type="match status" value="1"/>
</dbReference>
<dbReference type="RefSeq" id="WP_274349962.1">
    <property type="nucleotide sequence ID" value="NZ_JAQZSM010000001.1"/>
</dbReference>
<dbReference type="PIRSF" id="PIRSF005962">
    <property type="entry name" value="Pept_M20D_amidohydro"/>
    <property type="match status" value="1"/>
</dbReference>
<evidence type="ECO:0000256" key="1">
    <source>
        <dbReference type="ARBA" id="ARBA00022801"/>
    </source>
</evidence>
<dbReference type="NCBIfam" id="TIGR01891">
    <property type="entry name" value="amidohydrolases"/>
    <property type="match status" value="1"/>
</dbReference>